<sequence length="103" mass="11697">MASSSSLHLLFTLFGNTNNNSSVGTSFFPGSKLLSVFLFQTSSVDCKLVSLETQNINGNTFRILQERMNQYQDTKANTFWVLQKTVNHYVGLENKKMLMFDCQ</sequence>
<reference evidence="1 2" key="1">
    <citation type="journal article" date="2023" name="Science">
        <title>Complex scaffold remodeling in plant triterpene biosynthesis.</title>
        <authorList>
            <person name="De La Pena R."/>
            <person name="Hodgson H."/>
            <person name="Liu J.C."/>
            <person name="Stephenson M.J."/>
            <person name="Martin A.C."/>
            <person name="Owen C."/>
            <person name="Harkess A."/>
            <person name="Leebens-Mack J."/>
            <person name="Jimenez L.E."/>
            <person name="Osbourn A."/>
            <person name="Sattely E.S."/>
        </authorList>
    </citation>
    <scope>NUCLEOTIDE SEQUENCE [LARGE SCALE GENOMIC DNA]</scope>
    <source>
        <strain evidence="2">cv. JPN11</strain>
        <tissue evidence="1">Leaf</tissue>
    </source>
</reference>
<dbReference type="Proteomes" id="UP001164539">
    <property type="component" value="Chromosome 10"/>
</dbReference>
<proteinExistence type="predicted"/>
<keyword evidence="2" id="KW-1185">Reference proteome</keyword>
<name>A0ACC1XEG7_MELAZ</name>
<organism evidence="1 2">
    <name type="scientific">Melia azedarach</name>
    <name type="common">Chinaberry tree</name>
    <dbReference type="NCBI Taxonomy" id="155640"/>
    <lineage>
        <taxon>Eukaryota</taxon>
        <taxon>Viridiplantae</taxon>
        <taxon>Streptophyta</taxon>
        <taxon>Embryophyta</taxon>
        <taxon>Tracheophyta</taxon>
        <taxon>Spermatophyta</taxon>
        <taxon>Magnoliopsida</taxon>
        <taxon>eudicotyledons</taxon>
        <taxon>Gunneridae</taxon>
        <taxon>Pentapetalae</taxon>
        <taxon>rosids</taxon>
        <taxon>malvids</taxon>
        <taxon>Sapindales</taxon>
        <taxon>Meliaceae</taxon>
        <taxon>Melia</taxon>
    </lineage>
</organism>
<evidence type="ECO:0000313" key="1">
    <source>
        <dbReference type="EMBL" id="KAJ4709623.1"/>
    </source>
</evidence>
<protein>
    <submittedName>
        <fullName evidence="1">Uncharacterized protein</fullName>
    </submittedName>
</protein>
<gene>
    <name evidence="1" type="ORF">OWV82_019388</name>
</gene>
<dbReference type="EMBL" id="CM051403">
    <property type="protein sequence ID" value="KAJ4709623.1"/>
    <property type="molecule type" value="Genomic_DNA"/>
</dbReference>
<comment type="caution">
    <text evidence="1">The sequence shown here is derived from an EMBL/GenBank/DDBJ whole genome shotgun (WGS) entry which is preliminary data.</text>
</comment>
<accession>A0ACC1XEG7</accession>
<evidence type="ECO:0000313" key="2">
    <source>
        <dbReference type="Proteomes" id="UP001164539"/>
    </source>
</evidence>